<gene>
    <name evidence="2" type="ORF">IAA54_07220</name>
</gene>
<feature type="transmembrane region" description="Helical" evidence="1">
    <location>
        <begin position="236"/>
        <end position="260"/>
    </location>
</feature>
<reference evidence="2" key="2">
    <citation type="journal article" date="2021" name="PeerJ">
        <title>Extensive microbial diversity within the chicken gut microbiome revealed by metagenomics and culture.</title>
        <authorList>
            <person name="Gilroy R."/>
            <person name="Ravi A."/>
            <person name="Getino M."/>
            <person name="Pursley I."/>
            <person name="Horton D.L."/>
            <person name="Alikhan N.F."/>
            <person name="Baker D."/>
            <person name="Gharbi K."/>
            <person name="Hall N."/>
            <person name="Watson M."/>
            <person name="Adriaenssens E.M."/>
            <person name="Foster-Nyarko E."/>
            <person name="Jarju S."/>
            <person name="Secka A."/>
            <person name="Antonio M."/>
            <person name="Oren A."/>
            <person name="Chaudhuri R.R."/>
            <person name="La Ragione R."/>
            <person name="Hildebrand F."/>
            <person name="Pallen M.J."/>
        </authorList>
    </citation>
    <scope>NUCLEOTIDE SEQUENCE</scope>
    <source>
        <strain evidence="2">ChiSjej1B19-7085</strain>
    </source>
</reference>
<proteinExistence type="predicted"/>
<evidence type="ECO:0000256" key="1">
    <source>
        <dbReference type="SAM" id="Phobius"/>
    </source>
</evidence>
<keyword evidence="1" id="KW-1133">Transmembrane helix</keyword>
<feature type="transmembrane region" description="Helical" evidence="1">
    <location>
        <begin position="150"/>
        <end position="171"/>
    </location>
</feature>
<evidence type="ECO:0000313" key="2">
    <source>
        <dbReference type="EMBL" id="HIR57444.1"/>
    </source>
</evidence>
<name>A0A9D1J1U7_9FIRM</name>
<evidence type="ECO:0000313" key="3">
    <source>
        <dbReference type="Proteomes" id="UP000886785"/>
    </source>
</evidence>
<dbReference type="AlphaFoldDB" id="A0A9D1J1U7"/>
<dbReference type="Proteomes" id="UP000886785">
    <property type="component" value="Unassembled WGS sequence"/>
</dbReference>
<feature type="transmembrane region" description="Helical" evidence="1">
    <location>
        <begin position="103"/>
        <end position="130"/>
    </location>
</feature>
<sequence>MLKKLLKYEWKATARYFLPVYGLLFAMAAASRISWLFSEIDSVWNRVVEVTLLMGYIFLFAGVFVATFIVIAYRFYKNMFTDEGYLTFTLPVSIKDLLLSKTIIAFVWTILSTIIAILSIMILILGYVQFGPLFQQFGEFWNELMRAMDAYAPHSWLVATEVLLLIILSLVGWVLKIYASFAVGQLTGKHKILLAVGAYFGFGVVEQFLGTALLLALPYLDYTAISQMDAVVVGEIILLMFLLLQLVFTAAYGVLTWILMKRKVNLQ</sequence>
<comment type="caution">
    <text evidence="2">The sequence shown here is derived from an EMBL/GenBank/DDBJ whole genome shotgun (WGS) entry which is preliminary data.</text>
</comment>
<organism evidence="2 3">
    <name type="scientific">Candidatus Gallacutalibacter pullicola</name>
    <dbReference type="NCBI Taxonomy" id="2840830"/>
    <lineage>
        <taxon>Bacteria</taxon>
        <taxon>Bacillati</taxon>
        <taxon>Bacillota</taxon>
        <taxon>Clostridia</taxon>
        <taxon>Eubacteriales</taxon>
        <taxon>Candidatus Gallacutalibacter</taxon>
    </lineage>
</organism>
<feature type="transmembrane region" description="Helical" evidence="1">
    <location>
        <begin position="12"/>
        <end position="33"/>
    </location>
</feature>
<keyword evidence="1" id="KW-0472">Membrane</keyword>
<feature type="transmembrane region" description="Helical" evidence="1">
    <location>
        <begin position="192"/>
        <end position="216"/>
    </location>
</feature>
<reference evidence="2" key="1">
    <citation type="submission" date="2020-10" db="EMBL/GenBank/DDBJ databases">
        <authorList>
            <person name="Gilroy R."/>
        </authorList>
    </citation>
    <scope>NUCLEOTIDE SEQUENCE</scope>
    <source>
        <strain evidence="2">ChiSjej1B19-7085</strain>
    </source>
</reference>
<dbReference type="EMBL" id="DVHF01000082">
    <property type="protein sequence ID" value="HIR57444.1"/>
    <property type="molecule type" value="Genomic_DNA"/>
</dbReference>
<feature type="transmembrane region" description="Helical" evidence="1">
    <location>
        <begin position="53"/>
        <end position="76"/>
    </location>
</feature>
<protein>
    <submittedName>
        <fullName evidence="2">Uncharacterized protein</fullName>
    </submittedName>
</protein>
<keyword evidence="1" id="KW-0812">Transmembrane</keyword>
<accession>A0A9D1J1U7</accession>